<sequence length="102" mass="11146">MWRKPASGWRNRGEFAKNRLMSNVVLFRRPAPPAARARCDVISVADDLFATLDGLQDLAERAALMGRPAIEVERTVRNLRDAVGALERALDCLGEGSEAAPA</sequence>
<dbReference type="AlphaFoldDB" id="A0A512IPG9"/>
<dbReference type="Proteomes" id="UP000321258">
    <property type="component" value="Unassembled WGS sequence"/>
</dbReference>
<name>A0A512IPG9_9HYPH</name>
<organism evidence="1 2">
    <name type="scientific">Methylobacterium haplocladii</name>
    <dbReference type="NCBI Taxonomy" id="1176176"/>
    <lineage>
        <taxon>Bacteria</taxon>
        <taxon>Pseudomonadati</taxon>
        <taxon>Pseudomonadota</taxon>
        <taxon>Alphaproteobacteria</taxon>
        <taxon>Hyphomicrobiales</taxon>
        <taxon>Methylobacteriaceae</taxon>
        <taxon>Methylobacterium</taxon>
    </lineage>
</organism>
<evidence type="ECO:0000313" key="1">
    <source>
        <dbReference type="EMBL" id="GEO99604.1"/>
    </source>
</evidence>
<gene>
    <name evidence="1" type="ORF">MHA02_19920</name>
</gene>
<comment type="caution">
    <text evidence="1">The sequence shown here is derived from an EMBL/GenBank/DDBJ whole genome shotgun (WGS) entry which is preliminary data.</text>
</comment>
<accession>A0A512IPG9</accession>
<protein>
    <submittedName>
        <fullName evidence="1">Uncharacterized protein</fullName>
    </submittedName>
</protein>
<dbReference type="EMBL" id="BJZT01000019">
    <property type="protein sequence ID" value="GEO99604.1"/>
    <property type="molecule type" value="Genomic_DNA"/>
</dbReference>
<reference evidence="1 2" key="1">
    <citation type="submission" date="2019-07" db="EMBL/GenBank/DDBJ databases">
        <title>Whole genome shotgun sequence of Methylobacterium haplocladii NBRC 107714.</title>
        <authorList>
            <person name="Hosoyama A."/>
            <person name="Uohara A."/>
            <person name="Ohji S."/>
            <person name="Ichikawa N."/>
        </authorList>
    </citation>
    <scope>NUCLEOTIDE SEQUENCE [LARGE SCALE GENOMIC DNA]</scope>
    <source>
        <strain evidence="1 2">NBRC 107714</strain>
    </source>
</reference>
<proteinExistence type="predicted"/>
<evidence type="ECO:0000313" key="2">
    <source>
        <dbReference type="Proteomes" id="UP000321258"/>
    </source>
</evidence>
<keyword evidence="2" id="KW-1185">Reference proteome</keyword>